<organism evidence="1 2">
    <name type="scientific">Lentzea cavernae</name>
    <dbReference type="NCBI Taxonomy" id="2020703"/>
    <lineage>
        <taxon>Bacteria</taxon>
        <taxon>Bacillati</taxon>
        <taxon>Actinomycetota</taxon>
        <taxon>Actinomycetes</taxon>
        <taxon>Pseudonocardiales</taxon>
        <taxon>Pseudonocardiaceae</taxon>
        <taxon>Lentzea</taxon>
    </lineage>
</organism>
<evidence type="ECO:0008006" key="3">
    <source>
        <dbReference type="Google" id="ProtNLM"/>
    </source>
</evidence>
<dbReference type="InterPro" id="IPR029068">
    <property type="entry name" value="Glyas_Bleomycin-R_OHBP_Dase"/>
</dbReference>
<dbReference type="SUPFAM" id="SSF54593">
    <property type="entry name" value="Glyoxalase/Bleomycin resistance protein/Dihydroxybiphenyl dioxygenase"/>
    <property type="match status" value="1"/>
</dbReference>
<gene>
    <name evidence="1" type="ORF">GCM10017774_41740</name>
</gene>
<sequence>MRTPTDRNASYCAYMNDMQAPEPEGRNTVNGFVITDHAADLIEFLQHVFDAVEDPEARAPDYAAGDGSLIHAEVRIGNSLLMVADRKADWPFTPAFTQVYVSDPVAVLTRASERGATVITDVSPFYGGYDIARFRDPWQNLWWLFAPAKAGHLAENWDEGDGDWENAEPNPVYTTLVEAMRTLTDPRGADLGLHLPKI</sequence>
<accession>A0ABQ3MH16</accession>
<name>A0ABQ3MH16_9PSEU</name>
<dbReference type="PANTHER" id="PTHR34109:SF1">
    <property type="entry name" value="VOC DOMAIN-CONTAINING PROTEIN"/>
    <property type="match status" value="1"/>
</dbReference>
<comment type="caution">
    <text evidence="1">The sequence shown here is derived from an EMBL/GenBank/DDBJ whole genome shotgun (WGS) entry which is preliminary data.</text>
</comment>
<protein>
    <recommendedName>
        <fullName evidence="3">Glyoxalase superfamily protein PhnB</fullName>
    </recommendedName>
</protein>
<dbReference type="EMBL" id="BNAR01000006">
    <property type="protein sequence ID" value="GHH43721.1"/>
    <property type="molecule type" value="Genomic_DNA"/>
</dbReference>
<evidence type="ECO:0000313" key="1">
    <source>
        <dbReference type="EMBL" id="GHH43721.1"/>
    </source>
</evidence>
<dbReference type="Proteomes" id="UP000605568">
    <property type="component" value="Unassembled WGS sequence"/>
</dbReference>
<dbReference type="Gene3D" id="3.10.180.10">
    <property type="entry name" value="2,3-Dihydroxybiphenyl 1,2-Dioxygenase, domain 1"/>
    <property type="match status" value="1"/>
</dbReference>
<proteinExistence type="predicted"/>
<reference evidence="2" key="1">
    <citation type="journal article" date="2019" name="Int. J. Syst. Evol. Microbiol.">
        <title>The Global Catalogue of Microorganisms (GCM) 10K type strain sequencing project: providing services to taxonomists for standard genome sequencing and annotation.</title>
        <authorList>
            <consortium name="The Broad Institute Genomics Platform"/>
            <consortium name="The Broad Institute Genome Sequencing Center for Infectious Disease"/>
            <person name="Wu L."/>
            <person name="Ma J."/>
        </authorList>
    </citation>
    <scope>NUCLEOTIDE SEQUENCE [LARGE SCALE GENOMIC DNA]</scope>
    <source>
        <strain evidence="2">CGMCC 4.7367</strain>
    </source>
</reference>
<evidence type="ECO:0000313" key="2">
    <source>
        <dbReference type="Proteomes" id="UP000605568"/>
    </source>
</evidence>
<dbReference type="PANTHER" id="PTHR34109">
    <property type="entry name" value="BNAUNNG04460D PROTEIN-RELATED"/>
    <property type="match status" value="1"/>
</dbReference>
<keyword evidence="2" id="KW-1185">Reference proteome</keyword>